<dbReference type="PROSITE" id="PS50113">
    <property type="entry name" value="PAC"/>
    <property type="match status" value="1"/>
</dbReference>
<dbReference type="PROSITE" id="PS50109">
    <property type="entry name" value="HIS_KIN"/>
    <property type="match status" value="1"/>
</dbReference>
<keyword evidence="11" id="KW-0902">Two-component regulatory system</keyword>
<dbReference type="PROSITE" id="PS50112">
    <property type="entry name" value="PAS"/>
    <property type="match status" value="1"/>
</dbReference>
<dbReference type="GO" id="GO:0000156">
    <property type="term" value="F:phosphorelay response regulator activity"/>
    <property type="evidence" value="ECO:0007669"/>
    <property type="project" value="TreeGrafter"/>
</dbReference>
<reference evidence="16 17" key="1">
    <citation type="submission" date="2020-02" db="EMBL/GenBank/DDBJ databases">
        <authorList>
            <person name="Kim M.K."/>
        </authorList>
    </citation>
    <scope>NUCLEOTIDE SEQUENCE [LARGE SCALE GENOMIC DNA]</scope>
    <source>
        <strain evidence="16 17">BT327</strain>
    </source>
</reference>
<keyword evidence="5" id="KW-0808">Transferase</keyword>
<dbReference type="InterPro" id="IPR003661">
    <property type="entry name" value="HisK_dim/P_dom"/>
</dbReference>
<dbReference type="InterPro" id="IPR036890">
    <property type="entry name" value="HATPase_C_sf"/>
</dbReference>
<dbReference type="InterPro" id="IPR004358">
    <property type="entry name" value="Sig_transdc_His_kin-like_C"/>
</dbReference>
<dbReference type="SMART" id="SM00387">
    <property type="entry name" value="HATPase_c"/>
    <property type="match status" value="1"/>
</dbReference>
<keyword evidence="12" id="KW-0472">Membrane</keyword>
<evidence type="ECO:0000256" key="3">
    <source>
        <dbReference type="ARBA" id="ARBA00012438"/>
    </source>
</evidence>
<dbReference type="GO" id="GO:0000155">
    <property type="term" value="F:phosphorelay sensor kinase activity"/>
    <property type="evidence" value="ECO:0007669"/>
    <property type="project" value="InterPro"/>
</dbReference>
<keyword evidence="7" id="KW-0547">Nucleotide-binding</keyword>
<feature type="domain" description="PAC" evidence="15">
    <location>
        <begin position="129"/>
        <end position="179"/>
    </location>
</feature>
<keyword evidence="8" id="KW-0418">Kinase</keyword>
<keyword evidence="6" id="KW-0812">Transmembrane</keyword>
<gene>
    <name evidence="16" type="ORF">GXP69_07055</name>
</gene>
<dbReference type="CDD" id="cd00075">
    <property type="entry name" value="HATPase"/>
    <property type="match status" value="1"/>
</dbReference>
<dbReference type="EMBL" id="JAAGWD010000002">
    <property type="protein sequence ID" value="NEM97447.1"/>
    <property type="molecule type" value="Genomic_DNA"/>
</dbReference>
<dbReference type="SUPFAM" id="SSF55785">
    <property type="entry name" value="PYP-like sensor domain (PAS domain)"/>
    <property type="match status" value="1"/>
</dbReference>
<dbReference type="Pfam" id="PF02518">
    <property type="entry name" value="HATPase_c"/>
    <property type="match status" value="1"/>
</dbReference>
<evidence type="ECO:0000256" key="6">
    <source>
        <dbReference type="ARBA" id="ARBA00022692"/>
    </source>
</evidence>
<keyword evidence="10" id="KW-1133">Transmembrane helix</keyword>
<keyword evidence="17" id="KW-1185">Reference proteome</keyword>
<dbReference type="FunFam" id="3.30.565.10:FF:000006">
    <property type="entry name" value="Sensor histidine kinase WalK"/>
    <property type="match status" value="1"/>
</dbReference>
<dbReference type="CDD" id="cd00130">
    <property type="entry name" value="PAS"/>
    <property type="match status" value="1"/>
</dbReference>
<dbReference type="PRINTS" id="PR00344">
    <property type="entry name" value="BCTRLSENSOR"/>
</dbReference>
<protein>
    <recommendedName>
        <fullName evidence="3">histidine kinase</fullName>
        <ecNumber evidence="3">2.7.13.3</ecNumber>
    </recommendedName>
</protein>
<evidence type="ECO:0000256" key="10">
    <source>
        <dbReference type="ARBA" id="ARBA00022989"/>
    </source>
</evidence>
<evidence type="ECO:0000256" key="4">
    <source>
        <dbReference type="ARBA" id="ARBA00022553"/>
    </source>
</evidence>
<comment type="subcellular location">
    <subcellularLocation>
        <location evidence="2">Membrane</location>
        <topology evidence="2">Multi-pass membrane protein</topology>
    </subcellularLocation>
</comment>
<dbReference type="NCBIfam" id="TIGR00229">
    <property type="entry name" value="sensory_box"/>
    <property type="match status" value="1"/>
</dbReference>
<dbReference type="Pfam" id="PF13426">
    <property type="entry name" value="PAS_9"/>
    <property type="match status" value="1"/>
</dbReference>
<dbReference type="GO" id="GO:0007234">
    <property type="term" value="P:osmosensory signaling via phosphorelay pathway"/>
    <property type="evidence" value="ECO:0007669"/>
    <property type="project" value="TreeGrafter"/>
</dbReference>
<dbReference type="InterPro" id="IPR003594">
    <property type="entry name" value="HATPase_dom"/>
</dbReference>
<evidence type="ECO:0000256" key="7">
    <source>
        <dbReference type="ARBA" id="ARBA00022741"/>
    </source>
</evidence>
<dbReference type="PANTHER" id="PTHR42878">
    <property type="entry name" value="TWO-COMPONENT HISTIDINE KINASE"/>
    <property type="match status" value="1"/>
</dbReference>
<evidence type="ECO:0000259" key="13">
    <source>
        <dbReference type="PROSITE" id="PS50109"/>
    </source>
</evidence>
<dbReference type="InterPro" id="IPR036097">
    <property type="entry name" value="HisK_dim/P_sf"/>
</dbReference>
<dbReference type="PANTHER" id="PTHR42878:SF7">
    <property type="entry name" value="SENSOR HISTIDINE KINASE GLRK"/>
    <property type="match status" value="1"/>
</dbReference>
<evidence type="ECO:0000256" key="8">
    <source>
        <dbReference type="ARBA" id="ARBA00022777"/>
    </source>
</evidence>
<dbReference type="GO" id="GO:0030295">
    <property type="term" value="F:protein kinase activator activity"/>
    <property type="evidence" value="ECO:0007669"/>
    <property type="project" value="TreeGrafter"/>
</dbReference>
<dbReference type="RefSeq" id="WP_163913790.1">
    <property type="nucleotide sequence ID" value="NZ_JAAGWD010000002.1"/>
</dbReference>
<dbReference type="InterPro" id="IPR035965">
    <property type="entry name" value="PAS-like_dom_sf"/>
</dbReference>
<dbReference type="CDD" id="cd00082">
    <property type="entry name" value="HisKA"/>
    <property type="match status" value="1"/>
</dbReference>
<comment type="caution">
    <text evidence="16">The sequence shown here is derived from an EMBL/GenBank/DDBJ whole genome shotgun (WGS) entry which is preliminary data.</text>
</comment>
<dbReference type="Proteomes" id="UP000474777">
    <property type="component" value="Unassembled WGS sequence"/>
</dbReference>
<evidence type="ECO:0000259" key="15">
    <source>
        <dbReference type="PROSITE" id="PS50113"/>
    </source>
</evidence>
<sequence>MESTKGTLRPNDKVAQLEKEVLALRKQIKLLQAENTSDTNRLENQVEAGKRDIIELTPFETIFDKSILGNKIIAPDLKIIRVNKALENMLGYNQEELIGTKITAFSHPDFIGHWKELQDHLWSKKIPAFQIEVCMIKKDGAIIWCRVTSILFQNQNEVLGYTIVEDINTRKTLEQELKKQYEKQETIMHLIAHDLKNPLYNIKLAAELLKDTLENSNNAVSERNKEAFEYINLIMATSDRTFEIVQDLLLIGEVESSATVAEEINLGDLIRHYLHTHHADATKKSIKIVFHSSDEPVFAHIEKEKFMRLLENLLSNAVKFSRAGEQVTITLKKENDKAVLQVHDNGIGIPEELQENIFDKFTKARRTGTSGETTTGLGLYIVKQIVQKYQGRVWVESKENKGTTFYVELV</sequence>
<evidence type="ECO:0000256" key="9">
    <source>
        <dbReference type="ARBA" id="ARBA00022840"/>
    </source>
</evidence>
<evidence type="ECO:0000313" key="16">
    <source>
        <dbReference type="EMBL" id="NEM97447.1"/>
    </source>
</evidence>
<evidence type="ECO:0000259" key="14">
    <source>
        <dbReference type="PROSITE" id="PS50112"/>
    </source>
</evidence>
<dbReference type="AlphaFoldDB" id="A0A6B3LV74"/>
<dbReference type="GO" id="GO:0016020">
    <property type="term" value="C:membrane"/>
    <property type="evidence" value="ECO:0007669"/>
    <property type="project" value="UniProtKB-SubCell"/>
</dbReference>
<dbReference type="SUPFAM" id="SSF47384">
    <property type="entry name" value="Homodimeric domain of signal transducing histidine kinase"/>
    <property type="match status" value="1"/>
</dbReference>
<dbReference type="SMART" id="SM00091">
    <property type="entry name" value="PAS"/>
    <property type="match status" value="1"/>
</dbReference>
<keyword evidence="4" id="KW-0597">Phosphoprotein</keyword>
<organism evidence="16 17">
    <name type="scientific">Pontibacter burrus</name>
    <dbReference type="NCBI Taxonomy" id="2704466"/>
    <lineage>
        <taxon>Bacteria</taxon>
        <taxon>Pseudomonadati</taxon>
        <taxon>Bacteroidota</taxon>
        <taxon>Cytophagia</taxon>
        <taxon>Cytophagales</taxon>
        <taxon>Hymenobacteraceae</taxon>
        <taxon>Pontibacter</taxon>
    </lineage>
</organism>
<feature type="domain" description="Histidine kinase" evidence="13">
    <location>
        <begin position="190"/>
        <end position="410"/>
    </location>
</feature>
<dbReference type="SUPFAM" id="SSF55874">
    <property type="entry name" value="ATPase domain of HSP90 chaperone/DNA topoisomerase II/histidine kinase"/>
    <property type="match status" value="1"/>
</dbReference>
<dbReference type="Gene3D" id="1.10.287.130">
    <property type="match status" value="1"/>
</dbReference>
<comment type="catalytic activity">
    <reaction evidence="1">
        <text>ATP + protein L-histidine = ADP + protein N-phospho-L-histidine.</text>
        <dbReference type="EC" id="2.7.13.3"/>
    </reaction>
</comment>
<evidence type="ECO:0000256" key="11">
    <source>
        <dbReference type="ARBA" id="ARBA00023012"/>
    </source>
</evidence>
<evidence type="ECO:0000256" key="12">
    <source>
        <dbReference type="ARBA" id="ARBA00023136"/>
    </source>
</evidence>
<dbReference type="SMART" id="SM00388">
    <property type="entry name" value="HisKA"/>
    <property type="match status" value="1"/>
</dbReference>
<proteinExistence type="predicted"/>
<keyword evidence="9" id="KW-0067">ATP-binding</keyword>
<evidence type="ECO:0000256" key="5">
    <source>
        <dbReference type="ARBA" id="ARBA00022679"/>
    </source>
</evidence>
<evidence type="ECO:0000313" key="17">
    <source>
        <dbReference type="Proteomes" id="UP000474777"/>
    </source>
</evidence>
<dbReference type="Pfam" id="PF00512">
    <property type="entry name" value="HisKA"/>
    <property type="match status" value="1"/>
</dbReference>
<name>A0A6B3LV74_9BACT</name>
<dbReference type="InterPro" id="IPR000700">
    <property type="entry name" value="PAS-assoc_C"/>
</dbReference>
<evidence type="ECO:0000256" key="1">
    <source>
        <dbReference type="ARBA" id="ARBA00000085"/>
    </source>
</evidence>
<dbReference type="Gene3D" id="3.30.450.20">
    <property type="entry name" value="PAS domain"/>
    <property type="match status" value="1"/>
</dbReference>
<dbReference type="InterPro" id="IPR000014">
    <property type="entry name" value="PAS"/>
</dbReference>
<dbReference type="InterPro" id="IPR005467">
    <property type="entry name" value="His_kinase_dom"/>
</dbReference>
<dbReference type="Gene3D" id="3.30.565.10">
    <property type="entry name" value="Histidine kinase-like ATPase, C-terminal domain"/>
    <property type="match status" value="1"/>
</dbReference>
<dbReference type="InterPro" id="IPR050351">
    <property type="entry name" value="BphY/WalK/GraS-like"/>
</dbReference>
<dbReference type="EC" id="2.7.13.3" evidence="3"/>
<accession>A0A6B3LV74</accession>
<dbReference type="GO" id="GO:0005524">
    <property type="term" value="F:ATP binding"/>
    <property type="evidence" value="ECO:0007669"/>
    <property type="project" value="UniProtKB-KW"/>
</dbReference>
<feature type="domain" description="PAS" evidence="14">
    <location>
        <begin position="78"/>
        <end position="109"/>
    </location>
</feature>
<evidence type="ECO:0000256" key="2">
    <source>
        <dbReference type="ARBA" id="ARBA00004141"/>
    </source>
</evidence>